<proteinExistence type="predicted"/>
<organism evidence="1 2">
    <name type="scientific">Pseudomonas versuta</name>
    <dbReference type="NCBI Taxonomy" id="1788301"/>
    <lineage>
        <taxon>Bacteria</taxon>
        <taxon>Pseudomonadati</taxon>
        <taxon>Pseudomonadota</taxon>
        <taxon>Gammaproteobacteria</taxon>
        <taxon>Pseudomonadales</taxon>
        <taxon>Pseudomonadaceae</taxon>
        <taxon>Pseudomonas</taxon>
    </lineage>
</organism>
<dbReference type="Gene3D" id="1.10.260.40">
    <property type="entry name" value="lambda repressor-like DNA-binding domains"/>
    <property type="match status" value="1"/>
</dbReference>
<keyword evidence="2" id="KW-1185">Reference proteome</keyword>
<sequence>MSALKDSITKVGGVAKASVICGVSQRAIYKWIAADSLPRTEYSGETRYAYVLAAASSGQFTAEWLLSAAIPGQALKLAS</sequence>
<evidence type="ECO:0000313" key="2">
    <source>
        <dbReference type="Proteomes" id="UP000186677"/>
    </source>
</evidence>
<comment type="caution">
    <text evidence="1">The sequence shown here is derived from an EMBL/GenBank/DDBJ whole genome shotgun (WGS) entry which is preliminary data.</text>
</comment>
<protein>
    <recommendedName>
        <fullName evidence="3">Transcriptional regulator</fullName>
    </recommendedName>
</protein>
<dbReference type="InterPro" id="IPR010982">
    <property type="entry name" value="Lambda_DNA-bd_dom_sf"/>
</dbReference>
<dbReference type="Proteomes" id="UP000186677">
    <property type="component" value="Unassembled WGS sequence"/>
</dbReference>
<gene>
    <name evidence="1" type="ORF">BOH73_13045</name>
</gene>
<name>A0ABX3E9A4_9PSED</name>
<reference evidence="1 2" key="1">
    <citation type="submission" date="2016-11" db="EMBL/GenBank/DDBJ databases">
        <title>Draft genome of Pseudomonas versuta A4R1.5.</title>
        <authorList>
            <person name="See-Too W.-S."/>
        </authorList>
    </citation>
    <scope>NUCLEOTIDE SEQUENCE [LARGE SCALE GENOMIC DNA]</scope>
    <source>
        <strain evidence="1 2">A4R1.5</strain>
    </source>
</reference>
<dbReference type="EMBL" id="MPJC01000007">
    <property type="protein sequence ID" value="OKA20759.1"/>
    <property type="molecule type" value="Genomic_DNA"/>
</dbReference>
<evidence type="ECO:0000313" key="1">
    <source>
        <dbReference type="EMBL" id="OKA20759.1"/>
    </source>
</evidence>
<accession>A0ABX3E9A4</accession>
<evidence type="ECO:0008006" key="3">
    <source>
        <dbReference type="Google" id="ProtNLM"/>
    </source>
</evidence>
<dbReference type="RefSeq" id="WP_010657130.1">
    <property type="nucleotide sequence ID" value="NZ_CP012676.1"/>
</dbReference>
<dbReference type="SUPFAM" id="SSF47413">
    <property type="entry name" value="lambda repressor-like DNA-binding domains"/>
    <property type="match status" value="1"/>
</dbReference>